<dbReference type="PANTHER" id="PTHR20275:SF6">
    <property type="entry name" value="NAD KINASE 2, CHLOROPLASTIC"/>
    <property type="match status" value="1"/>
</dbReference>
<dbReference type="EMBL" id="JAMWBK010000006">
    <property type="protein sequence ID" value="KAJ8904231.1"/>
    <property type="molecule type" value="Genomic_DNA"/>
</dbReference>
<dbReference type="PANTHER" id="PTHR20275">
    <property type="entry name" value="NAD KINASE"/>
    <property type="match status" value="1"/>
</dbReference>
<feature type="region of interest" description="Disordered" evidence="7">
    <location>
        <begin position="245"/>
        <end position="273"/>
    </location>
</feature>
<dbReference type="Gene3D" id="3.40.50.300">
    <property type="entry name" value="P-loop containing nucleotide triphosphate hydrolases"/>
    <property type="match status" value="1"/>
</dbReference>
<protein>
    <recommendedName>
        <fullName evidence="10">NAD(+) kinase</fullName>
    </recommendedName>
</protein>
<dbReference type="CDD" id="cd01428">
    <property type="entry name" value="ADK"/>
    <property type="match status" value="1"/>
</dbReference>
<dbReference type="InterPro" id="IPR017438">
    <property type="entry name" value="ATP-NAD_kinase_N"/>
</dbReference>
<gene>
    <name evidence="8" type="ORF">NDN08_000755</name>
</gene>
<evidence type="ECO:0000313" key="8">
    <source>
        <dbReference type="EMBL" id="KAJ8904231.1"/>
    </source>
</evidence>
<dbReference type="Proteomes" id="UP001157974">
    <property type="component" value="Unassembled WGS sequence"/>
</dbReference>
<evidence type="ECO:0000256" key="2">
    <source>
        <dbReference type="ARBA" id="ARBA00022679"/>
    </source>
</evidence>
<reference evidence="8 9" key="1">
    <citation type="journal article" date="2023" name="Nat. Commun.">
        <title>Origin of minicircular mitochondrial genomes in red algae.</title>
        <authorList>
            <person name="Lee Y."/>
            <person name="Cho C.H."/>
            <person name="Lee Y.M."/>
            <person name="Park S.I."/>
            <person name="Yang J.H."/>
            <person name="West J.A."/>
            <person name="Bhattacharya D."/>
            <person name="Yoon H.S."/>
        </authorList>
    </citation>
    <scope>NUCLEOTIDE SEQUENCE [LARGE SCALE GENOMIC DNA]</scope>
    <source>
        <strain evidence="8 9">CCMP1338</strain>
        <tissue evidence="8">Whole cell</tissue>
    </source>
</reference>
<dbReference type="SUPFAM" id="SSF52540">
    <property type="entry name" value="P-loop containing nucleoside triphosphate hydrolases"/>
    <property type="match status" value="1"/>
</dbReference>
<dbReference type="GO" id="GO:0005524">
    <property type="term" value="F:ATP binding"/>
    <property type="evidence" value="ECO:0007669"/>
    <property type="project" value="InterPro"/>
</dbReference>
<dbReference type="GO" id="GO:0006741">
    <property type="term" value="P:NADP+ biosynthetic process"/>
    <property type="evidence" value="ECO:0007669"/>
    <property type="project" value="InterPro"/>
</dbReference>
<dbReference type="InterPro" id="IPR027417">
    <property type="entry name" value="P-loop_NTPase"/>
</dbReference>
<keyword evidence="5" id="KW-0521">NADP</keyword>
<proteinExistence type="inferred from homology"/>
<keyword evidence="4" id="KW-0418">Kinase</keyword>
<organism evidence="8 9">
    <name type="scientific">Rhodosorus marinus</name>
    <dbReference type="NCBI Taxonomy" id="101924"/>
    <lineage>
        <taxon>Eukaryota</taxon>
        <taxon>Rhodophyta</taxon>
        <taxon>Stylonematophyceae</taxon>
        <taxon>Stylonematales</taxon>
        <taxon>Stylonemataceae</taxon>
        <taxon>Rhodosorus</taxon>
    </lineage>
</organism>
<dbReference type="GO" id="GO:0003951">
    <property type="term" value="F:NAD+ kinase activity"/>
    <property type="evidence" value="ECO:0007669"/>
    <property type="project" value="InterPro"/>
</dbReference>
<dbReference type="HAMAP" id="MF_00235">
    <property type="entry name" value="Adenylate_kinase_Adk"/>
    <property type="match status" value="1"/>
</dbReference>
<evidence type="ECO:0000256" key="3">
    <source>
        <dbReference type="ARBA" id="ARBA00022741"/>
    </source>
</evidence>
<evidence type="ECO:0000313" key="9">
    <source>
        <dbReference type="Proteomes" id="UP001157974"/>
    </source>
</evidence>
<name>A0AAV8URY1_9RHOD</name>
<keyword evidence="6" id="KW-0520">NAD</keyword>
<dbReference type="FunFam" id="2.60.200.30:FF:000006">
    <property type="entry name" value="probable NAD kinase 1"/>
    <property type="match status" value="1"/>
</dbReference>
<evidence type="ECO:0000256" key="5">
    <source>
        <dbReference type="ARBA" id="ARBA00022857"/>
    </source>
</evidence>
<accession>A0AAV8URY1</accession>
<evidence type="ECO:0008006" key="10">
    <source>
        <dbReference type="Google" id="ProtNLM"/>
    </source>
</evidence>
<dbReference type="InterPro" id="IPR017437">
    <property type="entry name" value="ATP-NAD_kinase_PpnK-typ_C"/>
</dbReference>
<dbReference type="GO" id="GO:0019674">
    <property type="term" value="P:NAD+ metabolic process"/>
    <property type="evidence" value="ECO:0007669"/>
    <property type="project" value="InterPro"/>
</dbReference>
<dbReference type="InterPro" id="IPR002504">
    <property type="entry name" value="NADK"/>
</dbReference>
<evidence type="ECO:0000256" key="4">
    <source>
        <dbReference type="ARBA" id="ARBA00022777"/>
    </source>
</evidence>
<dbReference type="Gene3D" id="3.40.50.10330">
    <property type="entry name" value="Probable inorganic polyphosphate/atp-NAD kinase, domain 1"/>
    <property type="match status" value="1"/>
</dbReference>
<dbReference type="Pfam" id="PF00406">
    <property type="entry name" value="ADK"/>
    <property type="match status" value="1"/>
</dbReference>
<dbReference type="PRINTS" id="PR00094">
    <property type="entry name" value="ADENYLTKNASE"/>
</dbReference>
<evidence type="ECO:0000256" key="7">
    <source>
        <dbReference type="SAM" id="MobiDB-lite"/>
    </source>
</evidence>
<comment type="similarity">
    <text evidence="1">Belongs to the NAD kinase family.</text>
</comment>
<dbReference type="InterPro" id="IPR000850">
    <property type="entry name" value="Adenylat/UMP-CMP_kin"/>
</dbReference>
<keyword evidence="3" id="KW-0547">Nucleotide-binding</keyword>
<dbReference type="SUPFAM" id="SSF111331">
    <property type="entry name" value="NAD kinase/diacylglycerol kinase-like"/>
    <property type="match status" value="1"/>
</dbReference>
<dbReference type="AlphaFoldDB" id="A0AAV8URY1"/>
<comment type="caution">
    <text evidence="8">The sequence shown here is derived from an EMBL/GenBank/DDBJ whole genome shotgun (WGS) entry which is preliminary data.</text>
</comment>
<keyword evidence="9" id="KW-1185">Reference proteome</keyword>
<evidence type="ECO:0000256" key="6">
    <source>
        <dbReference type="ARBA" id="ARBA00023027"/>
    </source>
</evidence>
<dbReference type="Pfam" id="PF20143">
    <property type="entry name" value="NAD_kinase_C"/>
    <property type="match status" value="1"/>
</dbReference>
<dbReference type="InterPro" id="IPR016064">
    <property type="entry name" value="NAD/diacylglycerol_kinase_sf"/>
</dbReference>
<keyword evidence="2" id="KW-0808">Transferase</keyword>
<dbReference type="GO" id="GO:0019205">
    <property type="term" value="F:nucleobase-containing compound kinase activity"/>
    <property type="evidence" value="ECO:0007669"/>
    <property type="project" value="InterPro"/>
</dbReference>
<dbReference type="Gene3D" id="2.60.200.30">
    <property type="entry name" value="Probable inorganic polyphosphate/atp-NAD kinase, domain 2"/>
    <property type="match status" value="1"/>
</dbReference>
<evidence type="ECO:0000256" key="1">
    <source>
        <dbReference type="ARBA" id="ARBA00010995"/>
    </source>
</evidence>
<dbReference type="Pfam" id="PF01513">
    <property type="entry name" value="NAD_kinase"/>
    <property type="match status" value="1"/>
</dbReference>
<sequence length="647" mass="72085">MMASFLWPGVRFGLGNRSRRTCICRAEQGPGFVVLGPPGSGKSHLCKQLAERFGIVHVATDDLIRAHLKYHTEIGEQAEKSLEAGDRVPDSLMIQVVKNRIILQDCVDKGYVLDGIPQNIFQEQLLSEAGITFIRIFMLHAKRNVLEKRLHYRRVDPEDGEIYNLLYLPPMSREVTDRLEQQEEDDEEQIMEQLANYGQEVSALWELIGPRSIAINADRSPADVVKEVSLMIEATGVFDGRLINRDGVESNGTPEKTTEDVESNGTSTKNGARGNVTITPGAEKAPITLIRCDGYMCERESVQSSDIKFRGAATEQVMLVWNERPRNVLLLVKKSREIMSTMLEAATYLTQVEQLNVVVEQFVQNEALANGMFLESFSNADNLHREIDLVVCLGGDGLILHASTLFKTAVPPLISFNLGSLGFLTPFDFANFADEMQYVLEGSCLMSLRMRLNGRITRGKGNKSMKDREFQVLNEVVIDRGSSPYLSNLDCFCDEKFITTVQADGIIMSTPTGSTAYSMSAGGSMVHPSVPAILFTPICPHSLSFRPIVFPDAATLRVDVNVESRSHAWASFDGKFRQLLKRGDGLVVQMSLYPIPTINKTDHTGDWFGSLDRAFHFNNRPYQKALEEKSGDEIETEVAEENALTDI</sequence>
<dbReference type="HAMAP" id="MF_00361">
    <property type="entry name" value="NAD_kinase"/>
    <property type="match status" value="1"/>
</dbReference>